<dbReference type="AlphaFoldDB" id="A0A067QYN0"/>
<sequence>MFVGTAPYGDCRDYTAPQQWRNSCLHSRRPDVRNFLFRRSSICDGNSTPPTGPILITPRPYAISTSISRASLRSERRKEHTTGATMCLWGFSQRHGRKMR</sequence>
<reference evidence="1 2" key="1">
    <citation type="journal article" date="2014" name="Nat. Commun.">
        <title>Molecular traces of alternative social organization in a termite genome.</title>
        <authorList>
            <person name="Terrapon N."/>
            <person name="Li C."/>
            <person name="Robertson H.M."/>
            <person name="Ji L."/>
            <person name="Meng X."/>
            <person name="Booth W."/>
            <person name="Chen Z."/>
            <person name="Childers C.P."/>
            <person name="Glastad K.M."/>
            <person name="Gokhale K."/>
            <person name="Gowin J."/>
            <person name="Gronenberg W."/>
            <person name="Hermansen R.A."/>
            <person name="Hu H."/>
            <person name="Hunt B.G."/>
            <person name="Huylmans A.K."/>
            <person name="Khalil S.M."/>
            <person name="Mitchell R.D."/>
            <person name="Munoz-Torres M.C."/>
            <person name="Mustard J.A."/>
            <person name="Pan H."/>
            <person name="Reese J.T."/>
            <person name="Scharf M.E."/>
            <person name="Sun F."/>
            <person name="Vogel H."/>
            <person name="Xiao J."/>
            <person name="Yang W."/>
            <person name="Yang Z."/>
            <person name="Yang Z."/>
            <person name="Zhou J."/>
            <person name="Zhu J."/>
            <person name="Brent C.S."/>
            <person name="Elsik C.G."/>
            <person name="Goodisman M.A."/>
            <person name="Liberles D.A."/>
            <person name="Roe R.M."/>
            <person name="Vargo E.L."/>
            <person name="Vilcinskas A."/>
            <person name="Wang J."/>
            <person name="Bornberg-Bauer E."/>
            <person name="Korb J."/>
            <person name="Zhang G."/>
            <person name="Liebig J."/>
        </authorList>
    </citation>
    <scope>NUCLEOTIDE SEQUENCE [LARGE SCALE GENOMIC DNA]</scope>
    <source>
        <tissue evidence="1">Whole organism</tissue>
    </source>
</reference>
<dbReference type="InParanoid" id="A0A067QYN0"/>
<proteinExistence type="predicted"/>
<evidence type="ECO:0000313" key="2">
    <source>
        <dbReference type="Proteomes" id="UP000027135"/>
    </source>
</evidence>
<protein>
    <submittedName>
        <fullName evidence="1">Uncharacterized protein</fullName>
    </submittedName>
</protein>
<accession>A0A067QYN0</accession>
<keyword evidence="2" id="KW-1185">Reference proteome</keyword>
<dbReference type="EMBL" id="KK852820">
    <property type="protein sequence ID" value="KDR15596.1"/>
    <property type="molecule type" value="Genomic_DNA"/>
</dbReference>
<evidence type="ECO:0000313" key="1">
    <source>
        <dbReference type="EMBL" id="KDR15596.1"/>
    </source>
</evidence>
<gene>
    <name evidence="1" type="ORF">L798_10541</name>
</gene>
<dbReference type="Proteomes" id="UP000027135">
    <property type="component" value="Unassembled WGS sequence"/>
</dbReference>
<name>A0A067QYN0_ZOONE</name>
<organism evidence="1 2">
    <name type="scientific">Zootermopsis nevadensis</name>
    <name type="common">Dampwood termite</name>
    <dbReference type="NCBI Taxonomy" id="136037"/>
    <lineage>
        <taxon>Eukaryota</taxon>
        <taxon>Metazoa</taxon>
        <taxon>Ecdysozoa</taxon>
        <taxon>Arthropoda</taxon>
        <taxon>Hexapoda</taxon>
        <taxon>Insecta</taxon>
        <taxon>Pterygota</taxon>
        <taxon>Neoptera</taxon>
        <taxon>Polyneoptera</taxon>
        <taxon>Dictyoptera</taxon>
        <taxon>Blattodea</taxon>
        <taxon>Blattoidea</taxon>
        <taxon>Termitoidae</taxon>
        <taxon>Termopsidae</taxon>
        <taxon>Zootermopsis</taxon>
    </lineage>
</organism>